<name>A0ACC0EAN4_9BASI</name>
<keyword evidence="2" id="KW-1185">Reference proteome</keyword>
<reference evidence="2" key="1">
    <citation type="journal article" date="2018" name="BMC Genomics">
        <title>Genomic insights into host adaptation between the wheat stripe rust pathogen (Puccinia striiformis f. sp. tritici) and the barley stripe rust pathogen (Puccinia striiformis f. sp. hordei).</title>
        <authorList>
            <person name="Xia C."/>
            <person name="Wang M."/>
            <person name="Yin C."/>
            <person name="Cornejo O.E."/>
            <person name="Hulbert S.H."/>
            <person name="Chen X."/>
        </authorList>
    </citation>
    <scope>NUCLEOTIDE SEQUENCE [LARGE SCALE GENOMIC DNA]</scope>
    <source>
        <strain evidence="2">93-210</strain>
    </source>
</reference>
<gene>
    <name evidence="1" type="ORF">MJO28_007954</name>
</gene>
<sequence length="383" mass="42796">VRSHAFHLTIVAPKLVLFLYDGIFLRLQKRSASSQSVLRIGLSLVFAADSFRFYYPPITSTITSILLIVLFFTTMQNYCRTPSPYPRSYDATGAIPSGMRSPVYSPRSQWLRGHETIHLRRGALPRRSYVRFEQTEFNRPMAGPNTAQFSSGVGSSYQEGPRFPPGLTPILNAATPNILSPIHSPIFENPGPVNYEPNNNAQSSNASYPVYRPPALRAGSPVLMANRAALHYPEHPPPAPNGGPDLPSPDNLVWPIDVNGPPEYDHGVEDGRNEASSTTGENPDRNGQVDQNKDPIVIDSDSAPHSMAGSRVPTPNPPNFFDPDDYHRLRPTQIRAFITRPNDPLRYDRYLFGPQEFHDMYQNMVSVFRRYCLACPDGNFVDE</sequence>
<dbReference type="EMBL" id="CM045872">
    <property type="protein sequence ID" value="KAI7949133.1"/>
    <property type="molecule type" value="Genomic_DNA"/>
</dbReference>
<proteinExistence type="predicted"/>
<comment type="caution">
    <text evidence="1">The sequence shown here is derived from an EMBL/GenBank/DDBJ whole genome shotgun (WGS) entry which is preliminary data.</text>
</comment>
<accession>A0ACC0EAN4</accession>
<feature type="non-terminal residue" evidence="1">
    <location>
        <position position="383"/>
    </location>
</feature>
<reference evidence="2" key="2">
    <citation type="journal article" date="2018" name="Mol. Plant Microbe Interact.">
        <title>Genome sequence resources for the wheat stripe rust pathogen (Puccinia striiformis f. sp. tritici) and the barley stripe rust pathogen (Puccinia striiformis f. sp. hordei).</title>
        <authorList>
            <person name="Xia C."/>
            <person name="Wang M."/>
            <person name="Yin C."/>
            <person name="Cornejo O.E."/>
            <person name="Hulbert S.H."/>
            <person name="Chen X."/>
        </authorList>
    </citation>
    <scope>NUCLEOTIDE SEQUENCE [LARGE SCALE GENOMIC DNA]</scope>
    <source>
        <strain evidence="2">93-210</strain>
    </source>
</reference>
<organism evidence="1 2">
    <name type="scientific">Puccinia striiformis f. sp. tritici</name>
    <dbReference type="NCBI Taxonomy" id="168172"/>
    <lineage>
        <taxon>Eukaryota</taxon>
        <taxon>Fungi</taxon>
        <taxon>Dikarya</taxon>
        <taxon>Basidiomycota</taxon>
        <taxon>Pucciniomycotina</taxon>
        <taxon>Pucciniomycetes</taxon>
        <taxon>Pucciniales</taxon>
        <taxon>Pucciniaceae</taxon>
        <taxon>Puccinia</taxon>
    </lineage>
</organism>
<feature type="non-terminal residue" evidence="1">
    <location>
        <position position="1"/>
    </location>
</feature>
<dbReference type="Proteomes" id="UP001060170">
    <property type="component" value="Chromosome 8"/>
</dbReference>
<evidence type="ECO:0000313" key="1">
    <source>
        <dbReference type="EMBL" id="KAI7949133.1"/>
    </source>
</evidence>
<reference evidence="1 2" key="3">
    <citation type="journal article" date="2022" name="Microbiol. Spectr.">
        <title>Folding features and dynamics of 3D genome architecture in plant fungal pathogens.</title>
        <authorList>
            <person name="Xia C."/>
        </authorList>
    </citation>
    <scope>NUCLEOTIDE SEQUENCE [LARGE SCALE GENOMIC DNA]</scope>
    <source>
        <strain evidence="1 2">93-210</strain>
    </source>
</reference>
<protein>
    <submittedName>
        <fullName evidence="1">Uncharacterized protein</fullName>
    </submittedName>
</protein>
<evidence type="ECO:0000313" key="2">
    <source>
        <dbReference type="Proteomes" id="UP001060170"/>
    </source>
</evidence>